<dbReference type="Gene3D" id="1.10.287.3610">
    <property type="match status" value="1"/>
</dbReference>
<feature type="binding site" evidence="22">
    <location>
        <position position="35"/>
    </location>
    <ligand>
        <name>ATP</name>
        <dbReference type="ChEBI" id="CHEBI:30616"/>
    </ligand>
</feature>
<accession>A0A149W1J3</accession>
<evidence type="ECO:0000256" key="9">
    <source>
        <dbReference type="ARBA" id="ARBA00022692"/>
    </source>
</evidence>
<dbReference type="RefSeq" id="WP_031597485.1">
    <property type="nucleotide sequence ID" value="NZ_CP053675.1"/>
</dbReference>
<feature type="binding site" evidence="22">
    <location>
        <position position="83"/>
    </location>
    <ligand>
        <name>ATP</name>
        <dbReference type="ChEBI" id="CHEBI:30616"/>
    </ligand>
</feature>
<evidence type="ECO:0000256" key="13">
    <source>
        <dbReference type="ARBA" id="ARBA00022840"/>
    </source>
</evidence>
<keyword evidence="17 24" id="KW-0472">Membrane</keyword>
<protein>
    <recommendedName>
        <fullName evidence="4 24">Diacylglycerol kinase</fullName>
        <ecNumber evidence="3 24">2.7.1.107</ecNumber>
    </recommendedName>
</protein>
<evidence type="ECO:0000256" key="10">
    <source>
        <dbReference type="ARBA" id="ARBA00022723"/>
    </source>
</evidence>
<dbReference type="CDD" id="cd14264">
    <property type="entry name" value="DAGK_IM"/>
    <property type="match status" value="1"/>
</dbReference>
<reference evidence="26" key="2">
    <citation type="submission" date="2021-02" db="EMBL/GenBank/DDBJ databases">
        <title>Comparative genomics of Ferrovum myxofaciens strains, predominant extremophile bacteria forming large biofilm stalactites in acid mine ecosystems.</title>
        <authorList>
            <person name="Burkartova K."/>
            <person name="Ridl J."/>
            <person name="Pajer P."/>
            <person name="Falteisek L."/>
        </authorList>
    </citation>
    <scope>NUCLEOTIDE SEQUENCE</scope>
    <source>
        <strain evidence="26">MI1III</strain>
    </source>
</reference>
<dbReference type="AlphaFoldDB" id="A0A8F3DTV2"/>
<feature type="binding site" evidence="21">
    <location>
        <begin position="37"/>
        <end position="41"/>
    </location>
    <ligand>
        <name>substrate</name>
    </ligand>
</feature>
<dbReference type="PATRIC" id="fig|1789004.3.peg.385"/>
<dbReference type="InterPro" id="IPR036945">
    <property type="entry name" value="DAGK_sf"/>
</dbReference>
<evidence type="ECO:0000313" key="25">
    <source>
        <dbReference type="EMBL" id="KXW59024.1"/>
    </source>
</evidence>
<feature type="binding site" evidence="22">
    <location>
        <position position="16"/>
    </location>
    <ligand>
        <name>ATP</name>
        <dbReference type="ChEBI" id="CHEBI:30616"/>
    </ligand>
</feature>
<feature type="binding site" evidence="22">
    <location>
        <begin position="101"/>
        <end position="102"/>
    </location>
    <ligand>
        <name>ATP</name>
        <dbReference type="ChEBI" id="CHEBI:30616"/>
    </ligand>
</feature>
<feature type="binding site" evidence="23">
    <location>
        <position position="35"/>
    </location>
    <ligand>
        <name>a divalent metal cation</name>
        <dbReference type="ChEBI" id="CHEBI:60240"/>
    </ligand>
</feature>
<name>A0A8F3DTV2_9PROT</name>
<evidence type="ECO:0000256" key="8">
    <source>
        <dbReference type="ARBA" id="ARBA00022679"/>
    </source>
</evidence>
<proteinExistence type="inferred from homology"/>
<evidence type="ECO:0000256" key="11">
    <source>
        <dbReference type="ARBA" id="ARBA00022741"/>
    </source>
</evidence>
<feature type="transmembrane region" description="Helical" evidence="24">
    <location>
        <begin position="103"/>
        <end position="124"/>
    </location>
</feature>
<evidence type="ECO:0000256" key="2">
    <source>
        <dbReference type="ARBA" id="ARBA00005967"/>
    </source>
</evidence>
<keyword evidence="5" id="KW-1003">Cell membrane</keyword>
<keyword evidence="18" id="KW-0594">Phospholipid biosynthesis</keyword>
<evidence type="ECO:0000256" key="21">
    <source>
        <dbReference type="PIRSR" id="PIRSR600829-2"/>
    </source>
</evidence>
<feature type="transmembrane region" description="Helical" evidence="24">
    <location>
        <begin position="64"/>
        <end position="82"/>
    </location>
</feature>
<evidence type="ECO:0000256" key="5">
    <source>
        <dbReference type="ARBA" id="ARBA00022475"/>
    </source>
</evidence>
<keyword evidence="7 24" id="KW-0997">Cell inner membrane</keyword>
<evidence type="ECO:0000256" key="4">
    <source>
        <dbReference type="ARBA" id="ARBA00017575"/>
    </source>
</evidence>
<evidence type="ECO:0000256" key="17">
    <source>
        <dbReference type="ARBA" id="ARBA00023136"/>
    </source>
</evidence>
<dbReference type="EMBL" id="CP071137">
    <property type="protein sequence ID" value="QWY77412.1"/>
    <property type="molecule type" value="Genomic_DNA"/>
</dbReference>
<dbReference type="GeneID" id="301710798"/>
<keyword evidence="16 24" id="KW-0443">Lipid metabolism</keyword>
<dbReference type="GO" id="GO:0004143">
    <property type="term" value="F:ATP-dependent diacylglycerol kinase activity"/>
    <property type="evidence" value="ECO:0007669"/>
    <property type="project" value="UniProtKB-EC"/>
</dbReference>
<evidence type="ECO:0000256" key="24">
    <source>
        <dbReference type="RuleBase" id="RU363065"/>
    </source>
</evidence>
<keyword evidence="27" id="KW-1185">Reference proteome</keyword>
<keyword evidence="19 24" id="KW-1208">Phospholipid metabolism</keyword>
<evidence type="ECO:0000256" key="7">
    <source>
        <dbReference type="ARBA" id="ARBA00022519"/>
    </source>
</evidence>
<keyword evidence="12 24" id="KW-0418">Kinase</keyword>
<organism evidence="25 27">
    <name type="scientific">Ferrovum myxofaciens</name>
    <dbReference type="NCBI Taxonomy" id="416213"/>
    <lineage>
        <taxon>Bacteria</taxon>
        <taxon>Pseudomonadati</taxon>
        <taxon>Pseudomonadota</taxon>
        <taxon>Betaproteobacteria</taxon>
        <taxon>Ferrovales</taxon>
        <taxon>Ferrovaceae</taxon>
        <taxon>Ferrovum</taxon>
    </lineage>
</organism>
<evidence type="ECO:0000256" key="18">
    <source>
        <dbReference type="ARBA" id="ARBA00023209"/>
    </source>
</evidence>
<dbReference type="EC" id="2.7.1.107" evidence="3 24"/>
<evidence type="ECO:0000256" key="12">
    <source>
        <dbReference type="ARBA" id="ARBA00022777"/>
    </source>
</evidence>
<comment type="function">
    <text evidence="24">Catalyzes the ATP-dependent phosphorylation of sn-l,2-diacylglycerol (DAG) to phosphatidic acid. Involved in the recycling of diacylglycerol produced as a by-product during membrane-derived oligosaccharide (MDO) biosynthesis.</text>
</comment>
<feature type="binding site" evidence="22">
    <location>
        <position position="23"/>
    </location>
    <ligand>
        <name>ATP</name>
        <dbReference type="ChEBI" id="CHEBI:30616"/>
    </ligand>
</feature>
<comment type="catalytic activity">
    <reaction evidence="24">
        <text>a 1,2-diacyl-sn-glycerol + ATP = a 1,2-diacyl-sn-glycero-3-phosphate + ADP + H(+)</text>
        <dbReference type="Rhea" id="RHEA:10272"/>
        <dbReference type="ChEBI" id="CHEBI:15378"/>
        <dbReference type="ChEBI" id="CHEBI:17815"/>
        <dbReference type="ChEBI" id="CHEBI:30616"/>
        <dbReference type="ChEBI" id="CHEBI:58608"/>
        <dbReference type="ChEBI" id="CHEBI:456216"/>
        <dbReference type="EC" id="2.7.1.107"/>
    </reaction>
</comment>
<dbReference type="OrthoDB" id="9796011at2"/>
<feature type="transmembrane region" description="Helical" evidence="24">
    <location>
        <begin position="42"/>
        <end position="58"/>
    </location>
</feature>
<sequence>MIQKESPYKGKRGFKRIWNALGYSLTGFIDAYRHESAFRQEVALSGVLIPLSLILHASGEGHALLIGSILWVLLVELLNSAVEATVDRISLEDHRLAKRAKDIGSAAVLVSLVNAAVVWGLVLFF</sequence>
<dbReference type="Pfam" id="PF01219">
    <property type="entry name" value="DAGK_prokar"/>
    <property type="match status" value="1"/>
</dbReference>
<keyword evidence="10 23" id="KW-0479">Metal-binding</keyword>
<dbReference type="Proteomes" id="UP000683551">
    <property type="component" value="Chromosome"/>
</dbReference>
<evidence type="ECO:0000313" key="27">
    <source>
        <dbReference type="Proteomes" id="UP000075653"/>
    </source>
</evidence>
<dbReference type="InterPro" id="IPR033718">
    <property type="entry name" value="DAGK_prok"/>
</dbReference>
<dbReference type="PANTHER" id="PTHR34299:SF1">
    <property type="entry name" value="DIACYLGLYCEROL KINASE"/>
    <property type="match status" value="1"/>
</dbReference>
<feature type="binding site" evidence="22">
    <location>
        <begin position="92"/>
        <end position="94"/>
    </location>
    <ligand>
        <name>ATP</name>
        <dbReference type="ChEBI" id="CHEBI:30616"/>
    </ligand>
</feature>
<dbReference type="GO" id="GO:0046872">
    <property type="term" value="F:metal ion binding"/>
    <property type="evidence" value="ECO:0007669"/>
    <property type="project" value="UniProtKB-KW"/>
</dbReference>
<dbReference type="EMBL" id="LRRD01000006">
    <property type="protein sequence ID" value="KXW59024.1"/>
    <property type="molecule type" value="Genomic_DNA"/>
</dbReference>
<dbReference type="PROSITE" id="PS01069">
    <property type="entry name" value="DAGK_PROKAR"/>
    <property type="match status" value="1"/>
</dbReference>
<evidence type="ECO:0000256" key="6">
    <source>
        <dbReference type="ARBA" id="ARBA00022516"/>
    </source>
</evidence>
<feature type="binding site" evidence="21">
    <location>
        <position position="105"/>
    </location>
    <ligand>
        <name>substrate</name>
    </ligand>
</feature>
<evidence type="ECO:0000256" key="20">
    <source>
        <dbReference type="PIRSR" id="PIRSR600829-1"/>
    </source>
</evidence>
<evidence type="ECO:0000256" key="22">
    <source>
        <dbReference type="PIRSR" id="PIRSR600829-3"/>
    </source>
</evidence>
<feature type="binding site" evidence="21">
    <location>
        <position position="76"/>
    </location>
    <ligand>
        <name>substrate</name>
    </ligand>
</feature>
<dbReference type="GO" id="GO:0005886">
    <property type="term" value="C:plasma membrane"/>
    <property type="evidence" value="ECO:0007669"/>
    <property type="project" value="UniProtKB-SubCell"/>
</dbReference>
<evidence type="ECO:0000256" key="23">
    <source>
        <dbReference type="PIRSR" id="PIRSR600829-4"/>
    </source>
</evidence>
<evidence type="ECO:0000313" key="26">
    <source>
        <dbReference type="EMBL" id="QWY77412.1"/>
    </source>
</evidence>
<feature type="binding site" evidence="21">
    <location>
        <position position="16"/>
    </location>
    <ligand>
        <name>substrate</name>
    </ligand>
</feature>
<evidence type="ECO:0000256" key="3">
    <source>
        <dbReference type="ARBA" id="ARBA00012133"/>
    </source>
</evidence>
<comment type="similarity">
    <text evidence="2 24">Belongs to the bacterial diacylglycerol kinase family.</text>
</comment>
<keyword evidence="8 24" id="KW-0808">Transferase</keyword>
<comment type="cofactor">
    <cofactor evidence="23">
        <name>Mg(2+)</name>
        <dbReference type="ChEBI" id="CHEBI:18420"/>
    </cofactor>
    <text evidence="23">Mn(2+), Zn(2+), Cd(2+) and Co(2+) support activity to lesser extents.</text>
</comment>
<dbReference type="GO" id="GO:0006654">
    <property type="term" value="P:phosphatidic acid biosynthetic process"/>
    <property type="evidence" value="ECO:0007669"/>
    <property type="project" value="InterPro"/>
</dbReference>
<keyword evidence="9 24" id="KW-0812">Transmembrane</keyword>
<dbReference type="GO" id="GO:0005524">
    <property type="term" value="F:ATP binding"/>
    <property type="evidence" value="ECO:0007669"/>
    <property type="project" value="UniProtKB-KW"/>
</dbReference>
<feature type="binding site" evidence="23">
    <location>
        <position position="83"/>
    </location>
    <ligand>
        <name>a divalent metal cation</name>
        <dbReference type="ChEBI" id="CHEBI:60240"/>
    </ligand>
</feature>
<evidence type="ECO:0000256" key="16">
    <source>
        <dbReference type="ARBA" id="ARBA00023098"/>
    </source>
</evidence>
<evidence type="ECO:0000256" key="19">
    <source>
        <dbReference type="ARBA" id="ARBA00023264"/>
    </source>
</evidence>
<evidence type="ECO:0000256" key="1">
    <source>
        <dbReference type="ARBA" id="ARBA00004429"/>
    </source>
</evidence>
<keyword evidence="15 24" id="KW-1133">Transmembrane helix</keyword>
<keyword evidence="13 22" id="KW-0067">ATP-binding</keyword>
<feature type="active site" description="Proton acceptor" evidence="20">
    <location>
        <position position="76"/>
    </location>
</feature>
<dbReference type="Proteomes" id="UP000075653">
    <property type="component" value="Unassembled WGS sequence"/>
</dbReference>
<keyword evidence="11 22" id="KW-0547">Nucleotide-binding</keyword>
<reference evidence="25 27" key="1">
    <citation type="submission" date="2016-01" db="EMBL/GenBank/DDBJ databases">
        <title>Genome sequence of the acidophilic iron oxidising Ferrovum strain Z-31.</title>
        <authorList>
            <person name="Poehlein A."/>
            <person name="Ullrich S.R."/>
            <person name="Schloemann M."/>
            <person name="Muehling M."/>
            <person name="Daniel R."/>
        </authorList>
    </citation>
    <scope>NUCLEOTIDE SEQUENCE [LARGE SCALE GENOMIC DNA]</scope>
    <source>
        <strain evidence="25 27">Z-31</strain>
    </source>
</reference>
<accession>A0A8F3DTV2</accession>
<keyword evidence="14 23" id="KW-0460">Magnesium</keyword>
<keyword evidence="6" id="KW-0444">Lipid biosynthesis</keyword>
<evidence type="ECO:0000256" key="14">
    <source>
        <dbReference type="ARBA" id="ARBA00022842"/>
    </source>
</evidence>
<dbReference type="PANTHER" id="PTHR34299">
    <property type="entry name" value="DIACYLGLYCEROL KINASE"/>
    <property type="match status" value="1"/>
</dbReference>
<evidence type="ECO:0000256" key="15">
    <source>
        <dbReference type="ARBA" id="ARBA00022989"/>
    </source>
</evidence>
<comment type="subcellular location">
    <subcellularLocation>
        <location evidence="1 24">Cell inner membrane</location>
        <topology evidence="1 24">Multi-pass membrane protein</topology>
    </subcellularLocation>
</comment>
<dbReference type="InterPro" id="IPR000829">
    <property type="entry name" value="DAGK"/>
</dbReference>
<gene>
    <name evidence="25" type="primary">dgkA</name>
    <name evidence="25" type="ORF">FEMY_03860</name>
    <name evidence="26" type="ORF">JZL65_13275</name>
</gene>